<protein>
    <recommendedName>
        <fullName evidence="3">Metallo-beta-lactamase domain-containing protein</fullName>
    </recommendedName>
</protein>
<accession>A0A645F822</accession>
<reference evidence="2" key="1">
    <citation type="submission" date="2019-08" db="EMBL/GenBank/DDBJ databases">
        <authorList>
            <person name="Kucharzyk K."/>
            <person name="Murdoch R.W."/>
            <person name="Higgins S."/>
            <person name="Loffler F."/>
        </authorList>
    </citation>
    <scope>NUCLEOTIDE SEQUENCE</scope>
</reference>
<dbReference type="SUPFAM" id="SSF56281">
    <property type="entry name" value="Metallo-hydrolase/oxidoreductase"/>
    <property type="match status" value="1"/>
</dbReference>
<keyword evidence="1" id="KW-0472">Membrane</keyword>
<evidence type="ECO:0000313" key="2">
    <source>
        <dbReference type="EMBL" id="MPN08754.1"/>
    </source>
</evidence>
<comment type="caution">
    <text evidence="2">The sequence shown here is derived from an EMBL/GenBank/DDBJ whole genome shotgun (WGS) entry which is preliminary data.</text>
</comment>
<evidence type="ECO:0000256" key="1">
    <source>
        <dbReference type="SAM" id="Phobius"/>
    </source>
</evidence>
<keyword evidence="1" id="KW-0812">Transmembrane</keyword>
<dbReference type="EMBL" id="VSSQ01054843">
    <property type="protein sequence ID" value="MPN08754.1"/>
    <property type="molecule type" value="Genomic_DNA"/>
</dbReference>
<dbReference type="AlphaFoldDB" id="A0A645F822"/>
<proteinExistence type="predicted"/>
<dbReference type="InterPro" id="IPR036866">
    <property type="entry name" value="RibonucZ/Hydroxyglut_hydro"/>
</dbReference>
<feature type="transmembrane region" description="Helical" evidence="1">
    <location>
        <begin position="27"/>
        <end position="48"/>
    </location>
</feature>
<keyword evidence="1" id="KW-1133">Transmembrane helix</keyword>
<name>A0A645F822_9ZZZZ</name>
<dbReference type="Gene3D" id="3.60.15.10">
    <property type="entry name" value="Ribonuclease Z/Hydroxyacylglutathione hydrolase-like"/>
    <property type="match status" value="1"/>
</dbReference>
<evidence type="ECO:0008006" key="3">
    <source>
        <dbReference type="Google" id="ProtNLM"/>
    </source>
</evidence>
<gene>
    <name evidence="2" type="ORF">SDC9_156039</name>
</gene>
<organism evidence="2">
    <name type="scientific">bioreactor metagenome</name>
    <dbReference type="NCBI Taxonomy" id="1076179"/>
    <lineage>
        <taxon>unclassified sequences</taxon>
        <taxon>metagenomes</taxon>
        <taxon>ecological metagenomes</taxon>
    </lineage>
</organism>
<sequence>MLDLGSVVLRVLPAPGHTPGSIVLVDAAHQVLFFGVAVGSGAGALMALPECLTISRYRDGLDKLLPKLIPYRDYTFLGGHRRQAIPTPQFPDAGPLTFEVVEDMKLLCEKMLAGTVAPQPAGHLGFSRLSQYKAGRAAMVQKKSKIK</sequence>